<name>I0IIU3_PHYMF</name>
<dbReference type="OrthoDB" id="9812426at2"/>
<dbReference type="NCBIfam" id="TIGR03440">
    <property type="entry name" value="egtB_TIGR03440"/>
    <property type="match status" value="1"/>
</dbReference>
<keyword evidence="1" id="KW-0560">Oxidoreductase</keyword>
<dbReference type="GO" id="GO:0052699">
    <property type="term" value="P:ergothioneine biosynthetic process"/>
    <property type="evidence" value="ECO:0007669"/>
    <property type="project" value="InterPro"/>
</dbReference>
<evidence type="ECO:0008006" key="8">
    <source>
        <dbReference type="Google" id="ProtNLM"/>
    </source>
</evidence>
<keyword evidence="2" id="KW-0408">Iron</keyword>
<gene>
    <name evidence="6" type="ordered locus">PSMK_30220</name>
</gene>
<dbReference type="InterPro" id="IPR016187">
    <property type="entry name" value="CTDL_fold"/>
</dbReference>
<dbReference type="Proteomes" id="UP000007881">
    <property type="component" value="Chromosome"/>
</dbReference>
<dbReference type="Pfam" id="PF03781">
    <property type="entry name" value="FGE-sulfatase"/>
    <property type="match status" value="1"/>
</dbReference>
<dbReference type="STRING" id="1142394.PSMK_30220"/>
<dbReference type="EMBL" id="AP012338">
    <property type="protein sequence ID" value="BAM05181.1"/>
    <property type="molecule type" value="Genomic_DNA"/>
</dbReference>
<evidence type="ECO:0000256" key="2">
    <source>
        <dbReference type="ARBA" id="ARBA00023004"/>
    </source>
</evidence>
<keyword evidence="7" id="KW-1185">Reference proteome</keyword>
<reference evidence="6 7" key="1">
    <citation type="submission" date="2012-02" db="EMBL/GenBank/DDBJ databases">
        <title>Complete genome sequence of Phycisphaera mikurensis NBRC 102666.</title>
        <authorList>
            <person name="Ankai A."/>
            <person name="Hosoyama A."/>
            <person name="Terui Y."/>
            <person name="Sekine M."/>
            <person name="Fukai R."/>
            <person name="Kato Y."/>
            <person name="Nakamura S."/>
            <person name="Yamada-Narita S."/>
            <person name="Kawakoshi A."/>
            <person name="Fukunaga Y."/>
            <person name="Yamazaki S."/>
            <person name="Fujita N."/>
        </authorList>
    </citation>
    <scope>NUCLEOTIDE SEQUENCE [LARGE SCALE GENOMIC DNA]</scope>
    <source>
        <strain evidence="7">NBRC 102666 / KCTC 22515 / FYK2301M01</strain>
    </source>
</reference>
<accession>I0IIU3</accession>
<dbReference type="AlphaFoldDB" id="I0IIU3"/>
<dbReference type="eggNOG" id="COG1262">
    <property type="taxonomic scope" value="Bacteria"/>
</dbReference>
<feature type="domain" description="DinB-like" evidence="5">
    <location>
        <begin position="24"/>
        <end position="164"/>
    </location>
</feature>
<feature type="domain" description="Sulfatase-modifying factor enzyme-like" evidence="4">
    <location>
        <begin position="217"/>
        <end position="352"/>
    </location>
</feature>
<dbReference type="InterPro" id="IPR005532">
    <property type="entry name" value="SUMF_dom"/>
</dbReference>
<dbReference type="PANTHER" id="PTHR23150">
    <property type="entry name" value="SULFATASE MODIFYING FACTOR 1, 2"/>
    <property type="match status" value="1"/>
</dbReference>
<dbReference type="InterPro" id="IPR051043">
    <property type="entry name" value="Sulfatase_Mod_Factor_Kinase"/>
</dbReference>
<dbReference type="InterPro" id="IPR017806">
    <property type="entry name" value="EgtB"/>
</dbReference>
<dbReference type="PATRIC" id="fig|1142394.8.peg.3126"/>
<proteinExistence type="predicted"/>
<dbReference type="RefSeq" id="WP_014438388.1">
    <property type="nucleotide sequence ID" value="NC_017080.1"/>
</dbReference>
<protein>
    <recommendedName>
        <fullName evidence="8">Ergothioneine biosynthesis protein EgtB</fullName>
    </recommendedName>
</protein>
<evidence type="ECO:0000259" key="4">
    <source>
        <dbReference type="Pfam" id="PF03781"/>
    </source>
</evidence>
<evidence type="ECO:0000259" key="5">
    <source>
        <dbReference type="Pfam" id="PF12867"/>
    </source>
</evidence>
<dbReference type="Gene3D" id="3.90.1580.10">
    <property type="entry name" value="paralog of FGE (formylglycine-generating enzyme)"/>
    <property type="match status" value="2"/>
</dbReference>
<dbReference type="KEGG" id="phm:PSMK_30220"/>
<dbReference type="Pfam" id="PF12867">
    <property type="entry name" value="DinB_2"/>
    <property type="match status" value="1"/>
</dbReference>
<evidence type="ECO:0000313" key="7">
    <source>
        <dbReference type="Proteomes" id="UP000007881"/>
    </source>
</evidence>
<dbReference type="PANTHER" id="PTHR23150:SF36">
    <property type="entry name" value="HERCYNINE OXYGENASE"/>
    <property type="match status" value="1"/>
</dbReference>
<dbReference type="SUPFAM" id="SSF109854">
    <property type="entry name" value="DinB/YfiT-like putative metalloenzymes"/>
    <property type="match status" value="1"/>
</dbReference>
<organism evidence="6 7">
    <name type="scientific">Phycisphaera mikurensis (strain NBRC 102666 / KCTC 22515 / FYK2301M01)</name>
    <dbReference type="NCBI Taxonomy" id="1142394"/>
    <lineage>
        <taxon>Bacteria</taxon>
        <taxon>Pseudomonadati</taxon>
        <taxon>Planctomycetota</taxon>
        <taxon>Phycisphaerae</taxon>
        <taxon>Phycisphaerales</taxon>
        <taxon>Phycisphaeraceae</taxon>
        <taxon>Phycisphaera</taxon>
    </lineage>
</organism>
<comment type="pathway">
    <text evidence="3">Amino-acid biosynthesis; ergothioneine biosynthesis.</text>
</comment>
<dbReference type="InterPro" id="IPR034660">
    <property type="entry name" value="DinB/YfiT-like"/>
</dbReference>
<dbReference type="SUPFAM" id="SSF56436">
    <property type="entry name" value="C-type lectin-like"/>
    <property type="match status" value="1"/>
</dbReference>
<evidence type="ECO:0000256" key="3">
    <source>
        <dbReference type="ARBA" id="ARBA00037882"/>
    </source>
</evidence>
<dbReference type="InterPro" id="IPR042095">
    <property type="entry name" value="SUMF_sf"/>
</dbReference>
<evidence type="ECO:0000313" key="6">
    <source>
        <dbReference type="EMBL" id="BAM05181.1"/>
    </source>
</evidence>
<dbReference type="HOGENOM" id="CLU_012431_9_0_0"/>
<evidence type="ECO:0000256" key="1">
    <source>
        <dbReference type="ARBA" id="ARBA00023002"/>
    </source>
</evidence>
<sequence length="462" mass="51069">MTACTLSPSASHGPRVDRDGLAAAFRACRVQTLALCEPLNDEDHVVRSSPDCSPAKWHLAHTTWFFERFLLADRTPQEADRPPYEPFHPRYEFLFNSYYNAIGPRHCRSERGVISRPTVAEVLRFRHAIDSRVERLLESVDDAALAELEPIVTLGIHHEQQHQELLLTDVKHLLSSNPLLPAYIGSADGGDRAAEPAAVRGSAAAVLAGTPFERHDGGVARIGAKDEAGAFAFDNERPRHRVFLEPFAIAERLADWSEYLAFVRDGGYERPELWLDAGWATVQREGWTCPLYAWEDEASPAGFSEYTLHGPRPVDPASPVSHLSFFEADAFARWAGGRLPTEAEWEHAFADGPPPANEDPFAFVESGSLHPRVAHAGGTAAYGHLWQWTASAYRPYPGFRTEPGAIGEYNGKFMSGCMVLRGGSLATPRSHARATYRNFFAPATRWQFSGVRLALDVPASEA</sequence>
<dbReference type="InterPro" id="IPR024775">
    <property type="entry name" value="DinB-like"/>
</dbReference>